<dbReference type="KEGG" id="clz:BIU88_08665"/>
<evidence type="ECO:0000313" key="5">
    <source>
        <dbReference type="Proteomes" id="UP000095185"/>
    </source>
</evidence>
<dbReference type="InterPro" id="IPR036291">
    <property type="entry name" value="NAD(P)-bd_dom_sf"/>
</dbReference>
<dbReference type="AlphaFoldDB" id="A0A1D8CZ71"/>
<name>A0A1D8CZ71_CHLLM</name>
<reference evidence="4" key="1">
    <citation type="submission" date="2016-09" db="EMBL/GenBank/DDBJ databases">
        <title>Genome sequence of Chlorobaculum limnaeum.</title>
        <authorList>
            <person name="Liu Z."/>
            <person name="Tank M."/>
            <person name="Bryant D.A."/>
        </authorList>
    </citation>
    <scope>NUCLEOTIDE SEQUENCE [LARGE SCALE GENOMIC DNA]</scope>
    <source>
        <strain evidence="4">DSM 1677</strain>
    </source>
</reference>
<keyword evidence="2" id="KW-0604">Photosystem II</keyword>
<evidence type="ECO:0000256" key="2">
    <source>
        <dbReference type="ARBA" id="ARBA00023276"/>
    </source>
</evidence>
<evidence type="ECO:0000256" key="1">
    <source>
        <dbReference type="ARBA" id="ARBA00022531"/>
    </source>
</evidence>
<accession>A0A1D8CZ71</accession>
<keyword evidence="1" id="KW-0602">Photosynthesis</keyword>
<protein>
    <submittedName>
        <fullName evidence="4">3-beta hydroxysteroid dehydrogenase</fullName>
    </submittedName>
</protein>
<sequence>MKRVLVAGATGYLGRYAVQEFKNRGYWVSALVRNPEKFKKPGPFFAPQIDTLVDEVVFGDATKPETIAGLCDGIDVVFSSLGMIKPDFEHDNFDVDYQGNMNILAEALKAGVKKFVYVSVFDAHRMMNIPNVQAHEKFVRELQATKIESTIIRPNGFFSEIGQFVARARRGFMLWIGDGYNRQNPIHGADLAKVCADAVDSSEREVEVGGPEVFTYREMVDLAIEIAGTQPVQLPLPFWLADGIVGVVGIFNRDVADVALFATTLSKMDFVSPKYGTHRLRDFFNECKNLPL</sequence>
<dbReference type="GO" id="GO:0015979">
    <property type="term" value="P:photosynthesis"/>
    <property type="evidence" value="ECO:0007669"/>
    <property type="project" value="UniProtKB-KW"/>
</dbReference>
<organism evidence="4 5">
    <name type="scientific">Chlorobaculum limnaeum</name>
    <dbReference type="NCBI Taxonomy" id="274537"/>
    <lineage>
        <taxon>Bacteria</taxon>
        <taxon>Pseudomonadati</taxon>
        <taxon>Chlorobiota</taxon>
        <taxon>Chlorobiia</taxon>
        <taxon>Chlorobiales</taxon>
        <taxon>Chlorobiaceae</taxon>
        <taxon>Chlorobaculum</taxon>
    </lineage>
</organism>
<dbReference type="STRING" id="274537.BIU88_08665"/>
<keyword evidence="5" id="KW-1185">Reference proteome</keyword>
<dbReference type="OrthoDB" id="9803892at2"/>
<dbReference type="EMBL" id="CP017305">
    <property type="protein sequence ID" value="AOS84196.1"/>
    <property type="molecule type" value="Genomic_DNA"/>
</dbReference>
<dbReference type="Gene3D" id="3.40.50.720">
    <property type="entry name" value="NAD(P)-binding Rossmann-like Domain"/>
    <property type="match status" value="1"/>
</dbReference>
<dbReference type="InterPro" id="IPR016040">
    <property type="entry name" value="NAD(P)-bd_dom"/>
</dbReference>
<dbReference type="RefSeq" id="WP_069810391.1">
    <property type="nucleotide sequence ID" value="NZ_CP017305.1"/>
</dbReference>
<proteinExistence type="predicted"/>
<dbReference type="SUPFAM" id="SSF51735">
    <property type="entry name" value="NAD(P)-binding Rossmann-fold domains"/>
    <property type="match status" value="1"/>
</dbReference>
<dbReference type="InterPro" id="IPR044256">
    <property type="entry name" value="HCF244-like"/>
</dbReference>
<dbReference type="Proteomes" id="UP000095185">
    <property type="component" value="Chromosome"/>
</dbReference>
<evidence type="ECO:0000313" key="4">
    <source>
        <dbReference type="EMBL" id="AOS84196.1"/>
    </source>
</evidence>
<dbReference type="PANTHER" id="PTHR47128">
    <property type="match status" value="1"/>
</dbReference>
<feature type="domain" description="NAD(P)-binding" evidence="3">
    <location>
        <begin position="8"/>
        <end position="200"/>
    </location>
</feature>
<dbReference type="PANTHER" id="PTHR47128:SF2">
    <property type="entry name" value="PROTEIN HIGH CHLOROPHYLL FLUORESCENCE PHENOTYPE 244, CHLOROPLASTIC"/>
    <property type="match status" value="1"/>
</dbReference>
<evidence type="ECO:0000259" key="3">
    <source>
        <dbReference type="Pfam" id="PF13460"/>
    </source>
</evidence>
<gene>
    <name evidence="4" type="ORF">BIU88_08665</name>
</gene>
<dbReference type="Pfam" id="PF13460">
    <property type="entry name" value="NAD_binding_10"/>
    <property type="match status" value="1"/>
</dbReference>
<dbReference type="GO" id="GO:0009523">
    <property type="term" value="C:photosystem II"/>
    <property type="evidence" value="ECO:0007669"/>
    <property type="project" value="UniProtKB-KW"/>
</dbReference>
<dbReference type="CDD" id="cd05243">
    <property type="entry name" value="SDR_a5"/>
    <property type="match status" value="1"/>
</dbReference>